<evidence type="ECO:0000256" key="4">
    <source>
        <dbReference type="ARBA" id="ARBA00023274"/>
    </source>
</evidence>
<evidence type="ECO:0000313" key="7">
    <source>
        <dbReference type="EMBL" id="BET44509.1"/>
    </source>
</evidence>
<proteinExistence type="inferred from homology"/>
<feature type="domain" description="Large ribosomal subunit protein uL30-like ferredoxin-like fold" evidence="6">
    <location>
        <begin position="5"/>
        <end position="55"/>
    </location>
</feature>
<comment type="subunit">
    <text evidence="2 5">Part of the 50S ribosomal subunit.</text>
</comment>
<dbReference type="GO" id="GO:0006412">
    <property type="term" value="P:translation"/>
    <property type="evidence" value="ECO:0007669"/>
    <property type="project" value="UniProtKB-UniRule"/>
</dbReference>
<evidence type="ECO:0000256" key="2">
    <source>
        <dbReference type="ARBA" id="ARBA00011838"/>
    </source>
</evidence>
<name>A0AAT9G453_9ENTR</name>
<evidence type="ECO:0000259" key="6">
    <source>
        <dbReference type="Pfam" id="PF00327"/>
    </source>
</evidence>
<reference evidence="7" key="2">
    <citation type="submission" date="2023-10" db="EMBL/GenBank/DDBJ databases">
        <authorList>
            <person name="Koga R."/>
            <person name="Fukatsu T."/>
        </authorList>
    </citation>
    <scope>NUCLEOTIDE SEQUENCE</scope>
    <source>
        <strain evidence="7">Kw-01</strain>
    </source>
</reference>
<sequence length="60" mass="6833">MHKYIKIKQIRSSIGILPKHKLTLLGLGLKYIGHTVIRLNTPEIIGMTKKISHIISVKEM</sequence>
<evidence type="ECO:0000256" key="1">
    <source>
        <dbReference type="ARBA" id="ARBA00007594"/>
    </source>
</evidence>
<dbReference type="NCBIfam" id="TIGR01308">
    <property type="entry name" value="rpmD_bact"/>
    <property type="match status" value="1"/>
</dbReference>
<keyword evidence="3 5" id="KW-0689">Ribosomal protein</keyword>
<dbReference type="InterPro" id="IPR016082">
    <property type="entry name" value="Ribosomal_uL30_ferredoxin-like"/>
</dbReference>
<dbReference type="AlphaFoldDB" id="A0AAT9G453"/>
<dbReference type="InterPro" id="IPR036919">
    <property type="entry name" value="Ribo_uL30_ferredoxin-like_sf"/>
</dbReference>
<dbReference type="GO" id="GO:0003735">
    <property type="term" value="F:structural constituent of ribosome"/>
    <property type="evidence" value="ECO:0007669"/>
    <property type="project" value="InterPro"/>
</dbReference>
<evidence type="ECO:0000256" key="3">
    <source>
        <dbReference type="ARBA" id="ARBA00022980"/>
    </source>
</evidence>
<organism evidence="7">
    <name type="scientific">Candidatus Aschnera chinzeii</name>
    <dbReference type="NCBI Taxonomy" id="1485666"/>
    <lineage>
        <taxon>Bacteria</taxon>
        <taxon>Pseudomonadati</taxon>
        <taxon>Pseudomonadota</taxon>
        <taxon>Gammaproteobacteria</taxon>
        <taxon>Enterobacterales</taxon>
        <taxon>Enterobacteriaceae</taxon>
        <taxon>Candidatus Aschnera</taxon>
    </lineage>
</organism>
<comment type="similarity">
    <text evidence="1 5">Belongs to the universal ribosomal protein uL30 family.</text>
</comment>
<dbReference type="PANTHER" id="PTHR15892:SF2">
    <property type="entry name" value="LARGE RIBOSOMAL SUBUNIT PROTEIN UL30M"/>
    <property type="match status" value="1"/>
</dbReference>
<accession>A0AAT9G453</accession>
<dbReference type="EMBL" id="AP028961">
    <property type="protein sequence ID" value="BET44509.1"/>
    <property type="molecule type" value="Genomic_DNA"/>
</dbReference>
<protein>
    <recommendedName>
        <fullName evidence="5">Large ribosomal subunit protein uL30</fullName>
    </recommendedName>
</protein>
<keyword evidence="4 5" id="KW-0687">Ribonucleoprotein</keyword>
<dbReference type="PANTHER" id="PTHR15892">
    <property type="entry name" value="MITOCHONDRIAL RIBOSOMAL PROTEIN L30"/>
    <property type="match status" value="1"/>
</dbReference>
<dbReference type="SUPFAM" id="SSF55129">
    <property type="entry name" value="Ribosomal protein L30p/L7e"/>
    <property type="match status" value="1"/>
</dbReference>
<dbReference type="Pfam" id="PF00327">
    <property type="entry name" value="Ribosomal_L30"/>
    <property type="match status" value="1"/>
</dbReference>
<evidence type="ECO:0000256" key="5">
    <source>
        <dbReference type="HAMAP-Rule" id="MF_01371"/>
    </source>
</evidence>
<dbReference type="CDD" id="cd00355">
    <property type="entry name" value="Ribosomal_L30_like"/>
    <property type="match status" value="1"/>
</dbReference>
<dbReference type="Gene3D" id="3.30.1390.20">
    <property type="entry name" value="Ribosomal protein L30, ferredoxin-like fold domain"/>
    <property type="match status" value="1"/>
</dbReference>
<gene>
    <name evidence="5 7" type="primary">rpmD</name>
    <name evidence="7" type="ORF">ACHINZ_1790</name>
</gene>
<dbReference type="PIRSF" id="PIRSF002211">
    <property type="entry name" value="Ribosomal_L30_bac-type"/>
    <property type="match status" value="1"/>
</dbReference>
<dbReference type="InterPro" id="IPR005996">
    <property type="entry name" value="Ribosomal_uL30_bac-type"/>
</dbReference>
<dbReference type="GO" id="GO:0022625">
    <property type="term" value="C:cytosolic large ribosomal subunit"/>
    <property type="evidence" value="ECO:0007669"/>
    <property type="project" value="TreeGrafter"/>
</dbReference>
<dbReference type="HAMAP" id="MF_01371_B">
    <property type="entry name" value="Ribosomal_uL30_B"/>
    <property type="match status" value="1"/>
</dbReference>
<reference evidence="7" key="1">
    <citation type="journal article" date="2023" name="Front. Microbiol.">
        <title>Genome analysis of Candidatus Aschnera chinzeii, the bacterial endosymbiont of the blood-sucking bat fly Penicillidia jenynsii (Insecta: Diptera: Nycteribiidae).</title>
        <authorList>
            <person name="Koga R."/>
            <person name="Moriyama M."/>
            <person name="Nozaki T."/>
            <person name="Fukatsu T."/>
        </authorList>
    </citation>
    <scope>NUCLEOTIDE SEQUENCE</scope>
    <source>
        <strain evidence="7">Kw-01</strain>
    </source>
</reference>